<keyword evidence="2" id="KW-0049">Antioxidant</keyword>
<dbReference type="PATRIC" id="fig|351160.9.peg.690"/>
<dbReference type="Proteomes" id="UP000000663">
    <property type="component" value="Chromosome"/>
</dbReference>
<sequence>MVYVVYAADCTYVCPKEFEEMAMYYTNFIDLGAEVFSASRDSAYVHKAWHNSTPQLQAIQYPMLANTTGHISRTFGTFNETDGLLYRATFIVDPDGYVKVIEMHEGTTLQAGDSKVCEGEPVQNQPAQLGARGRDDNTGMSLRSAGKKTMLII</sequence>
<keyword evidence="4" id="KW-0676">Redox-active center</keyword>
<evidence type="ECO:0000256" key="3">
    <source>
        <dbReference type="ARBA" id="ARBA00023002"/>
    </source>
</evidence>
<dbReference type="KEGG" id="rci:RCIX2524"/>
<evidence type="ECO:0000259" key="5">
    <source>
        <dbReference type="Pfam" id="PF00578"/>
    </source>
</evidence>
<dbReference type="GO" id="GO:0005829">
    <property type="term" value="C:cytosol"/>
    <property type="evidence" value="ECO:0007669"/>
    <property type="project" value="TreeGrafter"/>
</dbReference>
<keyword evidence="3 6" id="KW-0560">Oxidoreductase</keyword>
<dbReference type="InterPro" id="IPR036249">
    <property type="entry name" value="Thioredoxin-like_sf"/>
</dbReference>
<dbReference type="EC" id="1.11.1.15" evidence="6"/>
<dbReference type="Gene3D" id="3.40.30.10">
    <property type="entry name" value="Glutaredoxin"/>
    <property type="match status" value="1"/>
</dbReference>
<dbReference type="GO" id="GO:0042744">
    <property type="term" value="P:hydrogen peroxide catabolic process"/>
    <property type="evidence" value="ECO:0007669"/>
    <property type="project" value="TreeGrafter"/>
</dbReference>
<protein>
    <submittedName>
        <fullName evidence="6">2-cysteine peroxiredoxin</fullName>
        <ecNumber evidence="6">1.11.1.15</ecNumber>
    </submittedName>
</protein>
<keyword evidence="7" id="KW-1185">Reference proteome</keyword>
<proteinExistence type="predicted"/>
<dbReference type="GO" id="GO:0006979">
    <property type="term" value="P:response to oxidative stress"/>
    <property type="evidence" value="ECO:0007669"/>
    <property type="project" value="TreeGrafter"/>
</dbReference>
<evidence type="ECO:0000256" key="4">
    <source>
        <dbReference type="ARBA" id="ARBA00023284"/>
    </source>
</evidence>
<keyword evidence="1 6" id="KW-0575">Peroxidase</keyword>
<organism evidence="6 7">
    <name type="scientific">Methanocella arvoryzae (strain DSM 22066 / NBRC 105507 / MRE50)</name>
    <dbReference type="NCBI Taxonomy" id="351160"/>
    <lineage>
        <taxon>Archaea</taxon>
        <taxon>Methanobacteriati</taxon>
        <taxon>Methanobacteriota</taxon>
        <taxon>Stenosarchaea group</taxon>
        <taxon>Methanomicrobia</taxon>
        <taxon>Methanocellales</taxon>
        <taxon>Methanocellaceae</taxon>
        <taxon>Methanocella</taxon>
    </lineage>
</organism>
<gene>
    <name evidence="6" type="primary">prx2-3</name>
    <name evidence="6" type="ORF">RCIX2524</name>
</gene>
<accession>Q0W202</accession>
<dbReference type="AlphaFoldDB" id="Q0W202"/>
<dbReference type="Pfam" id="PF00578">
    <property type="entry name" value="AhpC-TSA"/>
    <property type="match status" value="1"/>
</dbReference>
<dbReference type="STRING" id="351160.RCIX2524"/>
<name>Q0W202_METAR</name>
<evidence type="ECO:0000256" key="2">
    <source>
        <dbReference type="ARBA" id="ARBA00022862"/>
    </source>
</evidence>
<evidence type="ECO:0000313" key="6">
    <source>
        <dbReference type="EMBL" id="CAJ37591.1"/>
    </source>
</evidence>
<dbReference type="SUPFAM" id="SSF52833">
    <property type="entry name" value="Thioredoxin-like"/>
    <property type="match status" value="1"/>
</dbReference>
<dbReference type="InterPro" id="IPR000866">
    <property type="entry name" value="AhpC/TSA"/>
</dbReference>
<dbReference type="GO" id="GO:0033554">
    <property type="term" value="P:cellular response to stress"/>
    <property type="evidence" value="ECO:0007669"/>
    <property type="project" value="TreeGrafter"/>
</dbReference>
<dbReference type="GO" id="GO:0045454">
    <property type="term" value="P:cell redox homeostasis"/>
    <property type="evidence" value="ECO:0007669"/>
    <property type="project" value="TreeGrafter"/>
</dbReference>
<dbReference type="GeneID" id="5145723"/>
<dbReference type="InterPro" id="IPR050217">
    <property type="entry name" value="Peroxiredoxin"/>
</dbReference>
<dbReference type="EMBL" id="AM114193">
    <property type="protein sequence ID" value="CAJ37591.1"/>
    <property type="molecule type" value="Genomic_DNA"/>
</dbReference>
<dbReference type="eggNOG" id="arCOG00312">
    <property type="taxonomic scope" value="Archaea"/>
</dbReference>
<dbReference type="PANTHER" id="PTHR10681">
    <property type="entry name" value="THIOREDOXIN PEROXIDASE"/>
    <property type="match status" value="1"/>
</dbReference>
<dbReference type="RefSeq" id="WP_012034994.1">
    <property type="nucleotide sequence ID" value="NC_009464.1"/>
</dbReference>
<feature type="domain" description="Alkyl hydroperoxide reductase subunit C/ Thiol specific antioxidant" evidence="5">
    <location>
        <begin position="4"/>
        <end position="100"/>
    </location>
</feature>
<dbReference type="OrthoDB" id="145578at2157"/>
<reference evidence="6 7" key="1">
    <citation type="journal article" date="2006" name="Science">
        <title>Genome of rice cluster I archaea -- the key methane producers in the rice rhizosphere.</title>
        <authorList>
            <person name="Erkel C."/>
            <person name="Kube M."/>
            <person name="Reinhardt R."/>
            <person name="Liesack W."/>
        </authorList>
    </citation>
    <scope>NUCLEOTIDE SEQUENCE [LARGE SCALE GENOMIC DNA]</scope>
    <source>
        <strain evidence="7">DSM 22066 / NBRC 105507 / MRE50</strain>
    </source>
</reference>
<evidence type="ECO:0000256" key="1">
    <source>
        <dbReference type="ARBA" id="ARBA00022559"/>
    </source>
</evidence>
<dbReference type="GO" id="GO:0008379">
    <property type="term" value="F:thioredoxin peroxidase activity"/>
    <property type="evidence" value="ECO:0007669"/>
    <property type="project" value="TreeGrafter"/>
</dbReference>
<dbReference type="PANTHER" id="PTHR10681:SF121">
    <property type="entry name" value="ALKYL HYDROPEROXIDE REDUCTASE C"/>
    <property type="match status" value="1"/>
</dbReference>
<evidence type="ECO:0000313" key="7">
    <source>
        <dbReference type="Proteomes" id="UP000000663"/>
    </source>
</evidence>